<protein>
    <submittedName>
        <fullName evidence="1">Uncharacterized protein</fullName>
    </submittedName>
</protein>
<gene>
    <name evidence="1" type="ORF">FSB_LOCUS8764</name>
</gene>
<reference evidence="1" key="1">
    <citation type="submission" date="2018-02" db="EMBL/GenBank/DDBJ databases">
        <authorList>
            <person name="Cohen D.B."/>
            <person name="Kent A.D."/>
        </authorList>
    </citation>
    <scope>NUCLEOTIDE SEQUENCE</scope>
</reference>
<sequence>MRGGRAAFIDGAARLARVHHAPRGMVPREFIQLPRGSLILHASPPPNPPRFSHGYPFLTRFSRAFLEAFWCSKWVMQHIVGKLSTFTFQRYKFYMNRSSDKRVMAPGSRGAGAVFVCFSGEDSSQTGEATGEPRVARRSWSHHLSNAPGLAGQLAASWKDSARKGGFKKLALPSFLRFWVRGKLSLGWRNMVPRAGAAGVFLVHRKAFFRQRFLARPGKLLTIREFHVVHECVLFPNVPGLSDQLVASQEDSARKHGNVGGKVMKFSAQALFRRPVFVRVVDVAPDMSDFGDLEAVGMFLMPRRHFPIEIPGLTGRALDDPGVARLVRVVHGLCCFVQVAKVVHGLCTCCFVQVAKVVHGLCTCCFVQVAKVVHGLCTYCFVQVAEVVHGLCTCCFVQVAKVVHGLCTCCFVQVAEVVHGLCTCCFVQVAKVVIGSLRPIEAVIGSSRPKETVEARIGSLRLMEAVIGSLRPKEARIGSLRLYCFGPH</sequence>
<dbReference type="AlphaFoldDB" id="A0A2N9F1A1"/>
<proteinExistence type="predicted"/>
<organism evidence="1">
    <name type="scientific">Fagus sylvatica</name>
    <name type="common">Beechnut</name>
    <dbReference type="NCBI Taxonomy" id="28930"/>
    <lineage>
        <taxon>Eukaryota</taxon>
        <taxon>Viridiplantae</taxon>
        <taxon>Streptophyta</taxon>
        <taxon>Embryophyta</taxon>
        <taxon>Tracheophyta</taxon>
        <taxon>Spermatophyta</taxon>
        <taxon>Magnoliopsida</taxon>
        <taxon>eudicotyledons</taxon>
        <taxon>Gunneridae</taxon>
        <taxon>Pentapetalae</taxon>
        <taxon>rosids</taxon>
        <taxon>fabids</taxon>
        <taxon>Fagales</taxon>
        <taxon>Fagaceae</taxon>
        <taxon>Fagus</taxon>
    </lineage>
</organism>
<dbReference type="EMBL" id="OIVN01000478">
    <property type="protein sequence ID" value="SPC80882.1"/>
    <property type="molecule type" value="Genomic_DNA"/>
</dbReference>
<accession>A0A2N9F1A1</accession>
<name>A0A2N9F1A1_FAGSY</name>
<evidence type="ECO:0000313" key="1">
    <source>
        <dbReference type="EMBL" id="SPC80882.1"/>
    </source>
</evidence>